<evidence type="ECO:0000313" key="1">
    <source>
        <dbReference type="EMBL" id="PBK92573.1"/>
    </source>
</evidence>
<name>A0A2H3DWA6_ARMGA</name>
<gene>
    <name evidence="1" type="ORF">ARMGADRAFT_1030836</name>
</gene>
<accession>A0A2H3DWA6</accession>
<dbReference type="AlphaFoldDB" id="A0A2H3DWA6"/>
<evidence type="ECO:0000313" key="2">
    <source>
        <dbReference type="Proteomes" id="UP000217790"/>
    </source>
</evidence>
<protein>
    <submittedName>
        <fullName evidence="1">Uncharacterized protein</fullName>
    </submittedName>
</protein>
<reference evidence="2" key="1">
    <citation type="journal article" date="2017" name="Nat. Ecol. Evol.">
        <title>Genome expansion and lineage-specific genetic innovations in the forest pathogenic fungi Armillaria.</title>
        <authorList>
            <person name="Sipos G."/>
            <person name="Prasanna A.N."/>
            <person name="Walter M.C."/>
            <person name="O'Connor E."/>
            <person name="Balint B."/>
            <person name="Krizsan K."/>
            <person name="Kiss B."/>
            <person name="Hess J."/>
            <person name="Varga T."/>
            <person name="Slot J."/>
            <person name="Riley R."/>
            <person name="Boka B."/>
            <person name="Rigling D."/>
            <person name="Barry K."/>
            <person name="Lee J."/>
            <person name="Mihaltcheva S."/>
            <person name="LaButti K."/>
            <person name="Lipzen A."/>
            <person name="Waldron R."/>
            <person name="Moloney N.M."/>
            <person name="Sperisen C."/>
            <person name="Kredics L."/>
            <person name="Vagvoelgyi C."/>
            <person name="Patrignani A."/>
            <person name="Fitzpatrick D."/>
            <person name="Nagy I."/>
            <person name="Doyle S."/>
            <person name="Anderson J.B."/>
            <person name="Grigoriev I.V."/>
            <person name="Gueldener U."/>
            <person name="Muensterkoetter M."/>
            <person name="Nagy L.G."/>
        </authorList>
    </citation>
    <scope>NUCLEOTIDE SEQUENCE [LARGE SCALE GENOMIC DNA]</scope>
    <source>
        <strain evidence="2">Ar21-2</strain>
    </source>
</reference>
<sequence length="126" mass="13973">MGIVEFLKKGDQLVMPFKIAYTAKKVGWLSALMSFEVSPAGLQEYVQVPFADFNALKLPPGTSSASGDGRTEQPNAVLEVLIKVVQPTEDSVFLGYTYVLTDPRVPDSAAAKYVHLYFYTMDWCQQ</sequence>
<dbReference type="OrthoDB" id="256333at2759"/>
<dbReference type="Proteomes" id="UP000217790">
    <property type="component" value="Unassembled WGS sequence"/>
</dbReference>
<dbReference type="InParanoid" id="A0A2H3DWA6"/>
<dbReference type="EMBL" id="KZ293658">
    <property type="protein sequence ID" value="PBK92573.1"/>
    <property type="molecule type" value="Genomic_DNA"/>
</dbReference>
<organism evidence="1 2">
    <name type="scientific">Armillaria gallica</name>
    <name type="common">Bulbous honey fungus</name>
    <name type="synonym">Armillaria bulbosa</name>
    <dbReference type="NCBI Taxonomy" id="47427"/>
    <lineage>
        <taxon>Eukaryota</taxon>
        <taxon>Fungi</taxon>
        <taxon>Dikarya</taxon>
        <taxon>Basidiomycota</taxon>
        <taxon>Agaricomycotina</taxon>
        <taxon>Agaricomycetes</taxon>
        <taxon>Agaricomycetidae</taxon>
        <taxon>Agaricales</taxon>
        <taxon>Marasmiineae</taxon>
        <taxon>Physalacriaceae</taxon>
        <taxon>Armillaria</taxon>
    </lineage>
</organism>
<proteinExistence type="predicted"/>
<keyword evidence="2" id="KW-1185">Reference proteome</keyword>